<evidence type="ECO:0000256" key="8">
    <source>
        <dbReference type="ARBA" id="ARBA00022840"/>
    </source>
</evidence>
<dbReference type="Gene3D" id="3.40.50.10810">
    <property type="entry name" value="Tandem AAA-ATPase domain"/>
    <property type="match status" value="1"/>
</dbReference>
<accession>A0A8J5HC11</accession>
<dbReference type="Gene3D" id="2.40.50.40">
    <property type="match status" value="2"/>
</dbReference>
<dbReference type="InterPro" id="IPR013083">
    <property type="entry name" value="Znf_RING/FYVE/PHD"/>
</dbReference>
<dbReference type="InterPro" id="IPR056882">
    <property type="entry name" value="MOM1_dom"/>
</dbReference>
<evidence type="ECO:0000256" key="12">
    <source>
        <dbReference type="SAM" id="Phobius"/>
    </source>
</evidence>
<feature type="compositionally biased region" description="Low complexity" evidence="11">
    <location>
        <begin position="219"/>
        <end position="236"/>
    </location>
</feature>
<feature type="compositionally biased region" description="Polar residues" evidence="11">
    <location>
        <begin position="2547"/>
        <end position="2575"/>
    </location>
</feature>
<evidence type="ECO:0000313" key="16">
    <source>
        <dbReference type="Proteomes" id="UP000734854"/>
    </source>
</evidence>
<dbReference type="Proteomes" id="UP000734854">
    <property type="component" value="Unassembled WGS sequence"/>
</dbReference>
<feature type="region of interest" description="Disordered" evidence="11">
    <location>
        <begin position="1649"/>
        <end position="1674"/>
    </location>
</feature>
<dbReference type="InterPro" id="IPR016197">
    <property type="entry name" value="Chromo-like_dom_sf"/>
</dbReference>
<dbReference type="Pfam" id="PF25029">
    <property type="entry name" value="MOM1"/>
    <property type="match status" value="1"/>
</dbReference>
<feature type="transmembrane region" description="Helical" evidence="12">
    <location>
        <begin position="7"/>
        <end position="25"/>
    </location>
</feature>
<dbReference type="SMART" id="SM00298">
    <property type="entry name" value="CHROMO"/>
    <property type="match status" value="2"/>
</dbReference>
<dbReference type="Pfam" id="PF00176">
    <property type="entry name" value="SNF2-rel_dom"/>
    <property type="match status" value="1"/>
</dbReference>
<feature type="domain" description="PHD-type" evidence="13">
    <location>
        <begin position="748"/>
        <end position="797"/>
    </location>
</feature>
<dbReference type="EMBL" id="JACMSC010000005">
    <property type="protein sequence ID" value="KAG6520601.1"/>
    <property type="molecule type" value="Genomic_DNA"/>
</dbReference>
<keyword evidence="16" id="KW-1185">Reference proteome</keyword>
<dbReference type="InterPro" id="IPR038718">
    <property type="entry name" value="SNF2-like_sf"/>
</dbReference>
<evidence type="ECO:0000256" key="5">
    <source>
        <dbReference type="ARBA" id="ARBA00022771"/>
    </source>
</evidence>
<sequence>MVRAGWGFCFFHKPFMFLFGFLLFAHTLPSSIEECNTLPSFLPFQFVPTVLSYAYRDKLCSRQHAMYTSSVFILVSLSKVVCLLAVGIESMVRAPSQRKDGIGSSKSKGAPPNTKDLLDLGISPTMQNANSSSKVSGGRGKNRKDMVASSNGPKDSSTLRRSAREFRMTISTTSNSNSRKSERLENQSLATPSKKVKIEREVKKLCQNSLRRSERIDKSSASGSSSSKKASNSSDSPVKKKGNVVTNGKKKSVLVAEGEVKSKNLNERTPLTGKKRKQMTARTYRALLSPQPAKKVRKSDSAGTQHECDSLAVNSETALEGGDGCCRKKISEQNVELCKKEIKEDAVCSSSGSKEDSEKTLGVEGDATSACVDAAPNLIKAVEPKYADNLEHFKCSNNSLQPTLGVISMEETLHDAFQRVLDGDDNDPDACEKNAEDLEIFKLKEFSFPHRSNCADTSRENEISPVASTSSLPTHYLDPDMDLTPNEKDKLAQGVPAEDVCLSTSSAKGENFEKCTKCVKLQRVQDMLAMDPCSCIAKRKNDLSFAPLEPIMHKNKPVSPISNVRTVKPSFLQDDDIPEINPISTTFITPIMHKNKPVSPISNVQTVKPIFLQDDDIPEVNPIGTTYITVVDKKFAPETLEIDANTMKEVEEKGSPLSKEELNGAKNRDGYHMARGLIPDEADGNTQGLTSVGQPSCCVSPVCSTSVDGNMEKAIESPLCHIMGSSKKDVCSTLMKEQLVEIQTDCHPNACVFCKQPEAELFCCGKGCSIRYHISCLDPPLPNAPPGIWLCVSCIKRKIEFGVYSISEGIDSVWNVKEGGQNSKQYLVKYNGLAHVHNQWISETQMLQEAPSLLSKFNRKYQKNRVIRWKQEWTEPCRLLQKRLLMAQELADQFFDRLGNNFTKCYCEWYVKWKGLGYEDATWELESSPFLHTPEALSLMKDYEVRLNGKAAFDSSNGDKALEFRRNPFHKLARLPDGCPRGLHNRHLDSINKLREFWHRSQNTLFIDDQERVIISILLIMSLQSYACRPFLIICPSTSLSVWESEFHRLAPSINLIVYNGTKHARNVIQNLEFYEDGGRIMFQVLVSHVDAILEDFDKLECIGWEALFVDDGQNSKISKHLECLKRFSTGFRLLLLSDMVKDKIAEYLNLLSFLDSGIDKNSAFATSSVSNDAIDTLTLKERLSHYVAYERKPDSSNFLEYWIPVHLSNVQLEQYCATLISSTMSLRSCSKDLVGALGDILISTRKCCDHPYLVDDNLQGSLTRDLQVTEYLDIGVNASGKLQVLDKILQMVKDQGLRVIILFQTIGRTGKISIGDILDDFLRQRFGAESYERVDQGLIMSKRLAVLNKFNDRTSGRFVFLIENRACLPSIKVSSVDAIIIYDSDWNPLNDLRSLQKLTIESQNDQILVLRLYSSFTVEEKLLVLAKQNMLRDNKIENVNPNVCHSLLSWGASYLFHKLDEFHQPDYSDKSTEDSPDKMLLINDVKELLSYVPDYASCECSIIVKAQQSGPSYSGNIILVGEKGGASSLVNDPPRFWSNLLDGRYPEWRYVSDPFRSHRSCRKVHSLNDSAKQPEPENDELKRRKNKEVSGSAVGRISSSSLPLGREAEGKNTLLSGNPIRPSIRSLTRTAIVPDSLLTKTVVAEVHSTSQQNSVLHGSPVSGGTSDDTHEIDSEVGEKLRTAQGNLHLLLKPQLSELCEILKLPENVKDMTQLFLEYIMHNHHVSPEPEIILQAFKISLCWRAASFLKHKIDHEESLALARKYLNFMCDGEQASNIYSKLRILKKKFSQKDGAAREKYEPDLLEHQPPSYGADLTEEHVFKMSLNSSGHVSELEKGEPSEDLGQSVLEQLIMPEQEQVPTYATHTDFQEHPGSGNDEFIRNQINLINKICSRREADLFVKQHKEILDFNIDKEKMEMSLKKEYEKGIEPFLLVNDSAEKDHNIRLYSEIFSKKMAALGNHMSLQYQKLKNMQSVAKDKECQIKNHGLEEAKAGKLEAVKLVEFFQNIPLSDSGFTLEEFKVLGQDNSHDDLEIGTYESNTTGPFQNEQTGNVLTVCNLVSTELPSKNSEVAAVSSPGVAGCLSGQYDIFISQSNSMDEVLRDMSLEVPHSVPFSDMIDMNMDTDALASELPIMGIVTNVVDGMATNRGTAITDKQGFEDDSERSCLRTCPSQNIDQGTHMDNCDGACLATFSTENQELCIDEHERTENSPVLDGQRIGSSQEIPTSNSSDFLNFEDELTTNNISVSDYFDNPLPVDRVPVFAHCEDSIAASRIQQEPSGQMSSSLQNDMPVSGLAMLSSDLEQSNHSFVPQIVDHSILQNSHIRMQRSIGDVTDVSRQPESNCYPLFPLIQLMPTRNLQPEPLKNELARIRMHGDRIGKMHEDMKLKLKLECEQELLKVRKKYDMLLQDAESEYVQCKEMLGTIYSKVFMNQVLAEEFRAKFVENKGRSSLTSQGQRSLHHLPQASQPQFVQRAALSTTSVSSSLPVTHPATAIPLPVSHPAVANLPSDMLLSAANSLPVTHPSATIPLPVTFPATANLPPATHPSASSMLPVTHPSATIPSASSMLPDTHPSAAQSNLLTSLRLRAPSIPSGQTVCRTSSVFSSNSVRPHFGSMLPTKTNIQGGSETRAPAPHLQRFRANASLTSPSIVHTSRASQHYPLANIGSAAMGQVAANPNLQPCFVPTSEPGQPAFLNSLPVFQDVSLSSVGLPLDVRDTSVGANQQSSFQIADLVPMFDRSSSKLPSRTSGLPQSSADVDRHSANSGVVCISDDES</sequence>
<dbReference type="InterPro" id="IPR027417">
    <property type="entry name" value="P-loop_NTPase"/>
</dbReference>
<dbReference type="GO" id="GO:0000785">
    <property type="term" value="C:chromatin"/>
    <property type="evidence" value="ECO:0007669"/>
    <property type="project" value="TreeGrafter"/>
</dbReference>
<evidence type="ECO:0000256" key="11">
    <source>
        <dbReference type="SAM" id="MobiDB-lite"/>
    </source>
</evidence>
<dbReference type="InterPro" id="IPR001965">
    <property type="entry name" value="Znf_PHD"/>
</dbReference>
<dbReference type="InterPro" id="IPR000953">
    <property type="entry name" value="Chromo/chromo_shadow_dom"/>
</dbReference>
<feature type="compositionally biased region" description="Polar residues" evidence="11">
    <location>
        <begin position="2219"/>
        <end position="2232"/>
    </location>
</feature>
<dbReference type="Gene3D" id="6.10.250.1310">
    <property type="match status" value="1"/>
</dbReference>
<dbReference type="InterPro" id="IPR019787">
    <property type="entry name" value="Znf_PHD-finger"/>
</dbReference>
<proteinExistence type="predicted"/>
<evidence type="ECO:0000256" key="2">
    <source>
        <dbReference type="ARBA" id="ARBA00022723"/>
    </source>
</evidence>
<keyword evidence="7" id="KW-0862">Zinc</keyword>
<keyword evidence="12" id="KW-0812">Transmembrane</keyword>
<evidence type="ECO:0000256" key="7">
    <source>
        <dbReference type="ARBA" id="ARBA00022833"/>
    </source>
</evidence>
<feature type="compositionally biased region" description="Polar residues" evidence="11">
    <location>
        <begin position="2743"/>
        <end position="2757"/>
    </location>
</feature>
<evidence type="ECO:0000259" key="14">
    <source>
        <dbReference type="PROSITE" id="PS51194"/>
    </source>
</evidence>
<dbReference type="InterPro" id="IPR019786">
    <property type="entry name" value="Zinc_finger_PHD-type_CS"/>
</dbReference>
<feature type="domain" description="Helicase C-terminal" evidence="14">
    <location>
        <begin position="1285"/>
        <end position="1448"/>
    </location>
</feature>
<keyword evidence="12" id="KW-1133">Transmembrane helix</keyword>
<dbReference type="Gene3D" id="3.30.40.10">
    <property type="entry name" value="Zinc/RING finger domain, C3HC4 (zinc finger)"/>
    <property type="match status" value="1"/>
</dbReference>
<dbReference type="PROSITE" id="PS01359">
    <property type="entry name" value="ZF_PHD_1"/>
    <property type="match status" value="1"/>
</dbReference>
<dbReference type="GO" id="GO:0005524">
    <property type="term" value="F:ATP binding"/>
    <property type="evidence" value="ECO:0007669"/>
    <property type="project" value="UniProtKB-KW"/>
</dbReference>
<keyword evidence="6" id="KW-0378">Hydrolase</keyword>
<comment type="subcellular location">
    <subcellularLocation>
        <location evidence="1">Nucleus</location>
    </subcellularLocation>
</comment>
<dbReference type="InterPro" id="IPR000330">
    <property type="entry name" value="SNF2_N"/>
</dbReference>
<name>A0A8J5HC11_ZINOF</name>
<feature type="region of interest" description="Disordered" evidence="11">
    <location>
        <begin position="2740"/>
        <end position="2776"/>
    </location>
</feature>
<keyword evidence="3" id="KW-0677">Repeat</keyword>
<keyword evidence="2" id="KW-0479">Metal-binding</keyword>
<comment type="caution">
    <text evidence="15">The sequence shown here is derived from an EMBL/GenBank/DDBJ whole genome shotgun (WGS) entry which is preliminary data.</text>
</comment>
<keyword evidence="12" id="KW-0472">Membrane</keyword>
<feature type="compositionally biased region" description="Polar residues" evidence="11">
    <location>
        <begin position="1649"/>
        <end position="1667"/>
    </location>
</feature>
<evidence type="ECO:0000259" key="13">
    <source>
        <dbReference type="PROSITE" id="PS50016"/>
    </source>
</evidence>
<keyword evidence="9" id="KW-0539">Nucleus</keyword>
<dbReference type="PROSITE" id="PS51194">
    <property type="entry name" value="HELICASE_CTER"/>
    <property type="match status" value="1"/>
</dbReference>
<evidence type="ECO:0000313" key="15">
    <source>
        <dbReference type="EMBL" id="KAG6520601.1"/>
    </source>
</evidence>
<dbReference type="GO" id="GO:0003682">
    <property type="term" value="F:chromatin binding"/>
    <property type="evidence" value="ECO:0007669"/>
    <property type="project" value="TreeGrafter"/>
</dbReference>
<keyword evidence="5 10" id="KW-0863">Zinc-finger</keyword>
<evidence type="ECO:0000256" key="4">
    <source>
        <dbReference type="ARBA" id="ARBA00022741"/>
    </source>
</evidence>
<dbReference type="InterPro" id="IPR049730">
    <property type="entry name" value="SNF2/RAD54-like_C"/>
</dbReference>
<protein>
    <submittedName>
        <fullName evidence="15">Uncharacterized protein</fullName>
    </submittedName>
</protein>
<feature type="transmembrane region" description="Helical" evidence="12">
    <location>
        <begin position="67"/>
        <end position="88"/>
    </location>
</feature>
<evidence type="ECO:0000256" key="10">
    <source>
        <dbReference type="PROSITE-ProRule" id="PRU00146"/>
    </source>
</evidence>
<keyword evidence="4" id="KW-0547">Nucleotide-binding</keyword>
<reference evidence="15 16" key="1">
    <citation type="submission" date="2020-08" db="EMBL/GenBank/DDBJ databases">
        <title>Plant Genome Project.</title>
        <authorList>
            <person name="Zhang R.-G."/>
        </authorList>
    </citation>
    <scope>NUCLEOTIDE SEQUENCE [LARGE SCALE GENOMIC DNA]</scope>
    <source>
        <tissue evidence="15">Rhizome</tissue>
    </source>
</reference>
<dbReference type="GO" id="GO:0140658">
    <property type="term" value="F:ATP-dependent chromatin remodeler activity"/>
    <property type="evidence" value="ECO:0007669"/>
    <property type="project" value="TreeGrafter"/>
</dbReference>
<dbReference type="PANTHER" id="PTHR45623">
    <property type="entry name" value="CHROMODOMAIN-HELICASE-DNA-BINDING PROTEIN 3-RELATED-RELATED"/>
    <property type="match status" value="1"/>
</dbReference>
<dbReference type="GO" id="GO:0005634">
    <property type="term" value="C:nucleus"/>
    <property type="evidence" value="ECO:0007669"/>
    <property type="project" value="UniProtKB-SubCell"/>
</dbReference>
<feature type="compositionally biased region" description="Low complexity" evidence="11">
    <location>
        <begin position="1590"/>
        <end position="1602"/>
    </location>
</feature>
<dbReference type="SMART" id="SM00249">
    <property type="entry name" value="PHD"/>
    <property type="match status" value="1"/>
</dbReference>
<dbReference type="GO" id="GO:0003677">
    <property type="term" value="F:DNA binding"/>
    <property type="evidence" value="ECO:0007669"/>
    <property type="project" value="TreeGrafter"/>
</dbReference>
<dbReference type="PROSITE" id="PS50016">
    <property type="entry name" value="ZF_PHD_2"/>
    <property type="match status" value="1"/>
</dbReference>
<feature type="region of interest" description="Disordered" evidence="11">
    <location>
        <begin position="1565"/>
        <end position="1621"/>
    </location>
</feature>
<evidence type="ECO:0000256" key="6">
    <source>
        <dbReference type="ARBA" id="ARBA00022801"/>
    </source>
</evidence>
<dbReference type="PANTHER" id="PTHR45623:SF13">
    <property type="entry name" value="HELICASE PROTEIN MOM1"/>
    <property type="match status" value="1"/>
</dbReference>
<dbReference type="CDD" id="cd18793">
    <property type="entry name" value="SF2_C_SNF"/>
    <property type="match status" value="1"/>
</dbReference>
<feature type="compositionally biased region" description="Basic and acidic residues" evidence="11">
    <location>
        <begin position="1573"/>
        <end position="1583"/>
    </location>
</feature>
<dbReference type="InterPro" id="IPR001650">
    <property type="entry name" value="Helicase_C-like"/>
</dbReference>
<organism evidence="15 16">
    <name type="scientific">Zingiber officinale</name>
    <name type="common">Ginger</name>
    <name type="synonym">Amomum zingiber</name>
    <dbReference type="NCBI Taxonomy" id="94328"/>
    <lineage>
        <taxon>Eukaryota</taxon>
        <taxon>Viridiplantae</taxon>
        <taxon>Streptophyta</taxon>
        <taxon>Embryophyta</taxon>
        <taxon>Tracheophyta</taxon>
        <taxon>Spermatophyta</taxon>
        <taxon>Magnoliopsida</taxon>
        <taxon>Liliopsida</taxon>
        <taxon>Zingiberales</taxon>
        <taxon>Zingiberaceae</taxon>
        <taxon>Zingiber</taxon>
    </lineage>
</organism>
<evidence type="ECO:0000256" key="1">
    <source>
        <dbReference type="ARBA" id="ARBA00004123"/>
    </source>
</evidence>
<keyword evidence="8" id="KW-0067">ATP-binding</keyword>
<feature type="region of interest" description="Disordered" evidence="11">
    <location>
        <begin position="2207"/>
        <end position="2232"/>
    </location>
</feature>
<dbReference type="SUPFAM" id="SSF52540">
    <property type="entry name" value="P-loop containing nucleoside triphosphate hydrolases"/>
    <property type="match status" value="2"/>
</dbReference>
<dbReference type="GO" id="GO:0008270">
    <property type="term" value="F:zinc ion binding"/>
    <property type="evidence" value="ECO:0007669"/>
    <property type="project" value="UniProtKB-KW"/>
</dbReference>
<feature type="transmembrane region" description="Helical" evidence="12">
    <location>
        <begin position="37"/>
        <end position="55"/>
    </location>
</feature>
<dbReference type="GO" id="GO:0016887">
    <property type="term" value="F:ATP hydrolysis activity"/>
    <property type="evidence" value="ECO:0007669"/>
    <property type="project" value="TreeGrafter"/>
</dbReference>
<dbReference type="GO" id="GO:0042393">
    <property type="term" value="F:histone binding"/>
    <property type="evidence" value="ECO:0007669"/>
    <property type="project" value="TreeGrafter"/>
</dbReference>
<dbReference type="SUPFAM" id="SSF54160">
    <property type="entry name" value="Chromo domain-like"/>
    <property type="match status" value="2"/>
</dbReference>
<dbReference type="Pfam" id="PF00271">
    <property type="entry name" value="Helicase_C"/>
    <property type="match status" value="1"/>
</dbReference>
<evidence type="ECO:0000256" key="3">
    <source>
        <dbReference type="ARBA" id="ARBA00022737"/>
    </source>
</evidence>
<feature type="region of interest" description="Disordered" evidence="11">
    <location>
        <begin position="97"/>
        <end position="250"/>
    </location>
</feature>
<gene>
    <name evidence="15" type="ORF">ZIOFF_017660</name>
</gene>
<feature type="compositionally biased region" description="Polar residues" evidence="11">
    <location>
        <begin position="169"/>
        <end position="178"/>
    </location>
</feature>
<evidence type="ECO:0000256" key="9">
    <source>
        <dbReference type="ARBA" id="ARBA00023242"/>
    </source>
</evidence>
<feature type="compositionally biased region" description="Polar residues" evidence="11">
    <location>
        <begin position="124"/>
        <end position="135"/>
    </location>
</feature>
<feature type="region of interest" description="Disordered" evidence="11">
    <location>
        <begin position="2546"/>
        <end position="2575"/>
    </location>
</feature>
<feature type="compositionally biased region" description="Polar residues" evidence="11">
    <location>
        <begin position="148"/>
        <end position="160"/>
    </location>
</feature>
<dbReference type="Gene3D" id="3.40.50.300">
    <property type="entry name" value="P-loop containing nucleotide triphosphate hydrolases"/>
    <property type="match status" value="1"/>
</dbReference>